<evidence type="ECO:0000256" key="1">
    <source>
        <dbReference type="SAM" id="MobiDB-lite"/>
    </source>
</evidence>
<feature type="region of interest" description="Disordered" evidence="1">
    <location>
        <begin position="206"/>
        <end position="241"/>
    </location>
</feature>
<accession>A0A3S4ZNL7</accession>
<reference evidence="2" key="1">
    <citation type="submission" date="2018-11" db="EMBL/GenBank/DDBJ databases">
        <authorList>
            <consortium name="Pathogen Informatics"/>
        </authorList>
    </citation>
    <scope>NUCLEOTIDE SEQUENCE</scope>
</reference>
<organism evidence="2 3">
    <name type="scientific">Protopolystoma xenopodis</name>
    <dbReference type="NCBI Taxonomy" id="117903"/>
    <lineage>
        <taxon>Eukaryota</taxon>
        <taxon>Metazoa</taxon>
        <taxon>Spiralia</taxon>
        <taxon>Lophotrochozoa</taxon>
        <taxon>Platyhelminthes</taxon>
        <taxon>Monogenea</taxon>
        <taxon>Polyopisthocotylea</taxon>
        <taxon>Polystomatidea</taxon>
        <taxon>Polystomatidae</taxon>
        <taxon>Protopolystoma</taxon>
    </lineage>
</organism>
<evidence type="ECO:0000313" key="2">
    <source>
        <dbReference type="EMBL" id="VEL07876.1"/>
    </source>
</evidence>
<feature type="compositionally biased region" description="Polar residues" evidence="1">
    <location>
        <begin position="125"/>
        <end position="139"/>
    </location>
</feature>
<name>A0A3S4ZNL7_9PLAT</name>
<comment type="caution">
    <text evidence="2">The sequence shown here is derived from an EMBL/GenBank/DDBJ whole genome shotgun (WGS) entry which is preliminary data.</text>
</comment>
<dbReference type="Proteomes" id="UP000784294">
    <property type="component" value="Unassembled WGS sequence"/>
</dbReference>
<dbReference type="EMBL" id="CAAALY010002659">
    <property type="protein sequence ID" value="VEL07876.1"/>
    <property type="molecule type" value="Genomic_DNA"/>
</dbReference>
<proteinExistence type="predicted"/>
<gene>
    <name evidence="2" type="ORF">PXEA_LOCUS1316</name>
</gene>
<feature type="region of interest" description="Disordered" evidence="1">
    <location>
        <begin position="33"/>
        <end position="58"/>
    </location>
</feature>
<dbReference type="AlphaFoldDB" id="A0A3S4ZNL7"/>
<feature type="compositionally biased region" description="Polar residues" evidence="1">
    <location>
        <begin position="147"/>
        <end position="164"/>
    </location>
</feature>
<keyword evidence="3" id="KW-1185">Reference proteome</keyword>
<feature type="region of interest" description="Disordered" evidence="1">
    <location>
        <begin position="110"/>
        <end position="164"/>
    </location>
</feature>
<sequence length="241" mass="26099">MKSTLDFSDVDLRSVHLDPFANLLLPPHSPSTFPTFLGMPPPQPASPPPSPDSFTADSPQLETDLLFELWDSVITAQEGAKPPEQSNIPPGLPDLTFLDDVEFASSSAHTAVPSGLKASPLDLIGQSTNTHPERFSQQPHMPAESPASLQPSHTHYAPSSTHHNNEPLVQNQLCHTAFFSGRPMNTRTSDRTNHALQRPVSFCLPRSESSSVLDPGNLQHIPFSPSRNNPPGPEVCKNGLS</sequence>
<protein>
    <submittedName>
        <fullName evidence="2">Uncharacterized protein</fullName>
    </submittedName>
</protein>
<evidence type="ECO:0000313" key="3">
    <source>
        <dbReference type="Proteomes" id="UP000784294"/>
    </source>
</evidence>
<feature type="compositionally biased region" description="Pro residues" evidence="1">
    <location>
        <begin position="39"/>
        <end position="51"/>
    </location>
</feature>